<protein>
    <submittedName>
        <fullName evidence="2">Uncharacterized protein</fullName>
    </submittedName>
</protein>
<sequence length="162" mass="18378">MMFPSGIMRENRSVACWQPRWAEPKLHAGDLDRVGLVDCRRSGPYRAEWLTLGCLLATWTVQDRSPACDPDRKTLCCLLGTQMFDHGSPKGYLNRTGRVLATRIVRSWVAFWRPGLNQIGRLLATRRCDDPIILLLSWSTPMKISRDLSDIDSAVTDFDPNS</sequence>
<reference evidence="2" key="1">
    <citation type="submission" date="2019-12" db="EMBL/GenBank/DDBJ databases">
        <title>Genome sequencing and annotation of Brassica cretica.</title>
        <authorList>
            <person name="Studholme D.J."/>
            <person name="Sarris P.F."/>
        </authorList>
    </citation>
    <scope>NUCLEOTIDE SEQUENCE</scope>
    <source>
        <strain evidence="2">PFS-001/15</strain>
        <strain evidence="1">PFS-102/07</strain>
        <tissue evidence="2">Leaf</tissue>
    </source>
</reference>
<organism evidence="2 3">
    <name type="scientific">Brassica cretica</name>
    <name type="common">Mustard</name>
    <dbReference type="NCBI Taxonomy" id="69181"/>
    <lineage>
        <taxon>Eukaryota</taxon>
        <taxon>Viridiplantae</taxon>
        <taxon>Streptophyta</taxon>
        <taxon>Embryophyta</taxon>
        <taxon>Tracheophyta</taxon>
        <taxon>Spermatophyta</taxon>
        <taxon>Magnoliopsida</taxon>
        <taxon>eudicotyledons</taxon>
        <taxon>Gunneridae</taxon>
        <taxon>Pentapetalae</taxon>
        <taxon>rosids</taxon>
        <taxon>malvids</taxon>
        <taxon>Brassicales</taxon>
        <taxon>Brassicaceae</taxon>
        <taxon>Brassiceae</taxon>
        <taxon>Brassica</taxon>
    </lineage>
</organism>
<dbReference type="EMBL" id="QGKY02000190">
    <property type="protein sequence ID" value="KAF2588650.1"/>
    <property type="molecule type" value="Genomic_DNA"/>
</dbReference>
<evidence type="ECO:0000313" key="1">
    <source>
        <dbReference type="EMBL" id="KAF2588650.1"/>
    </source>
</evidence>
<gene>
    <name evidence="2" type="ORF">F2Q68_00039540</name>
    <name evidence="1" type="ORF">F2Q70_00038852</name>
</gene>
<dbReference type="Proteomes" id="UP000712281">
    <property type="component" value="Unassembled WGS sequence"/>
</dbReference>
<name>A0A8S9MJR3_BRACR</name>
<dbReference type="AlphaFoldDB" id="A0A8S9MJR3"/>
<dbReference type="EMBL" id="QGKW02000007">
    <property type="protein sequence ID" value="KAF2620185.1"/>
    <property type="molecule type" value="Genomic_DNA"/>
</dbReference>
<evidence type="ECO:0000313" key="2">
    <source>
        <dbReference type="EMBL" id="KAF2620185.1"/>
    </source>
</evidence>
<evidence type="ECO:0000313" key="3">
    <source>
        <dbReference type="Proteomes" id="UP000712281"/>
    </source>
</evidence>
<accession>A0A8S9MJR3</accession>
<proteinExistence type="predicted"/>
<comment type="caution">
    <text evidence="2">The sequence shown here is derived from an EMBL/GenBank/DDBJ whole genome shotgun (WGS) entry which is preliminary data.</text>
</comment>